<gene>
    <name evidence="1" type="ORF">AKO1_002957</name>
</gene>
<accession>A0AAW2Z7G9</accession>
<reference evidence="1 2" key="1">
    <citation type="submission" date="2024-03" db="EMBL/GenBank/DDBJ databases">
        <title>The Acrasis kona genome and developmental transcriptomes reveal deep origins of eukaryotic multicellular pathways.</title>
        <authorList>
            <person name="Sheikh S."/>
            <person name="Fu C.-J."/>
            <person name="Brown M.W."/>
            <person name="Baldauf S.L."/>
        </authorList>
    </citation>
    <scope>NUCLEOTIDE SEQUENCE [LARGE SCALE GENOMIC DNA]</scope>
    <source>
        <strain evidence="1 2">ATCC MYA-3509</strain>
    </source>
</reference>
<evidence type="ECO:0000313" key="1">
    <source>
        <dbReference type="EMBL" id="KAL0485365.1"/>
    </source>
</evidence>
<proteinExistence type="predicted"/>
<protein>
    <submittedName>
        <fullName evidence="1">Uncharacterized protein</fullName>
    </submittedName>
</protein>
<evidence type="ECO:0000313" key="2">
    <source>
        <dbReference type="Proteomes" id="UP001431209"/>
    </source>
</evidence>
<keyword evidence="2" id="KW-1185">Reference proteome</keyword>
<dbReference type="EMBL" id="JAOPGA020001133">
    <property type="protein sequence ID" value="KAL0485365.1"/>
    <property type="molecule type" value="Genomic_DNA"/>
</dbReference>
<comment type="caution">
    <text evidence="1">The sequence shown here is derived from an EMBL/GenBank/DDBJ whole genome shotgun (WGS) entry which is preliminary data.</text>
</comment>
<dbReference type="Proteomes" id="UP001431209">
    <property type="component" value="Unassembled WGS sequence"/>
</dbReference>
<organism evidence="1 2">
    <name type="scientific">Acrasis kona</name>
    <dbReference type="NCBI Taxonomy" id="1008807"/>
    <lineage>
        <taxon>Eukaryota</taxon>
        <taxon>Discoba</taxon>
        <taxon>Heterolobosea</taxon>
        <taxon>Tetramitia</taxon>
        <taxon>Eutetramitia</taxon>
        <taxon>Acrasidae</taxon>
        <taxon>Acrasis</taxon>
    </lineage>
</organism>
<sequence length="1302" mass="151512">MAAMRQCLSKIRDNKDEWSRLLKCKVCVTTGSDEFERYYDDFKPRTKEWLIKKIFTGIKRSLRTFNYLRASDQLKSLRAELTSLTLFSELETHDYCQRLETKFTQTQVRVLLHENKYEASQLYFEKNQKTNIELEIKLSLEIEPLRQTMSRVQKFVNVYHNDKIRLEESELEGTWSKRNMIWKESILALIKNKLFSQASILFTTHGISVRFPRIDVLMSILHISVMLDLKDTLSAYLSRLDTSNIPKSQITKIEFFKACKMMNDIEMIIQEINKGMRVAQHKLEVQSKISELNTIIHNVIQSRNEALFNDYESQLNNLVVNFINIHSKLKKYIDEQAFVKFILSHWDKCTYALEYAIQNGDKNKQSNMKSYYNKYITLVPNDATIKYKYYLFLLESSELDALSIILQDASPHDRAFFDQLQSMKRAVLRSKNIFNTSQRLHKLNKVLCEHVMTLNMTAIHWKAFYHVLSSLNISPEVEYLKSMCECNIALLDGKPSSKVNSYTSSNVYSTYNLSYIEEWINNRLVPSDKSFIETETDIPDEDLLLNNDFKLDVLKYLCKGQDQFNLINKITLLVKNPQHTDFVVHNWCLSNGIFLKRYLKLSSRYQNVNTCIVMYIKEVKSKVQSELDAIMMVLSQIHITHNKQLDPLFEGLTSRFQLDSKFSEIIEILNNDQIDQKDCDPKLLFIFIKRFSKVISDNFDKINCCNLLRLVLYFYSSVLTVINQEKIESTLSQFYSVLLNNNQKIISEDNKYITQAYIAYLPHYINVLLYSLQSNTTASLSRQLSLRLFDMIEGKLIGVEQVDTSIIVHILINVNRFTFKERESIYKLFQSVVYKKAQFLIDLSILAQSLKVFDVINDYTVRCYCIKLFNCKLTFDSNELCDAMLGILSLVNSRASNVDISINERGRFVLKVQYSNNQPDQLWMQVDLADYYSSTTGSSLLLCCSQQAPLTEQFICIGTFCFSNRNTVTTLKQVDGDPTQYISSLGVDTCLLQWSDITRIKNKTGGESRVIIEQSYLYDEDWYKSSTDLIRDIAYLCISGWLIGLCNRNNDTTGFIKHKLYEGSLGHYANSTLELYPFRDYNKVYQILRDGRSLFSKELLKAARFLMSQSSSLRILHAVMSTVMVNSYVGTVETIEISSDKEQSYSAPQNDYLGRERIIELVNDQLVQYNDTQPISRFEDLKSERNPLYGDPYLLKLIKRKARLLIELSSLQTDIDLPFEQNANVFDSAENSLHEKKIIENVKHVPISTIMKPELVLKRLNMRLNYKVVTSWHDDTFIHCDSVEELVQVLKSRSEMSITSSL</sequence>
<name>A0AAW2Z7G9_9EUKA</name>